<feature type="compositionally biased region" description="Acidic residues" evidence="1">
    <location>
        <begin position="398"/>
        <end position="448"/>
    </location>
</feature>
<feature type="compositionally biased region" description="Acidic residues" evidence="1">
    <location>
        <begin position="303"/>
        <end position="333"/>
    </location>
</feature>
<evidence type="ECO:0000256" key="1">
    <source>
        <dbReference type="SAM" id="MobiDB-lite"/>
    </source>
</evidence>
<name>A0A0X8HSK7_9SACH</name>
<dbReference type="InterPro" id="IPR014756">
    <property type="entry name" value="Ig_E-set"/>
</dbReference>
<dbReference type="STRING" id="45286.A0A0X8HSK7"/>
<dbReference type="RefSeq" id="XP_017987629.1">
    <property type="nucleotide sequence ID" value="XM_018131793.1"/>
</dbReference>
<organism evidence="2 3">
    <name type="scientific">Eremothecium sinecaudum</name>
    <dbReference type="NCBI Taxonomy" id="45286"/>
    <lineage>
        <taxon>Eukaryota</taxon>
        <taxon>Fungi</taxon>
        <taxon>Dikarya</taxon>
        <taxon>Ascomycota</taxon>
        <taxon>Saccharomycotina</taxon>
        <taxon>Saccharomycetes</taxon>
        <taxon>Saccharomycetales</taxon>
        <taxon>Saccharomycetaceae</taxon>
        <taxon>Eremothecium</taxon>
    </lineage>
</organism>
<feature type="compositionally biased region" description="Acidic residues" evidence="1">
    <location>
        <begin position="276"/>
        <end position="291"/>
    </location>
</feature>
<feature type="compositionally biased region" description="Acidic residues" evidence="1">
    <location>
        <begin position="238"/>
        <end position="269"/>
    </location>
</feature>
<dbReference type="Gene3D" id="2.60.40.10">
    <property type="entry name" value="Immunoglobulins"/>
    <property type="match status" value="1"/>
</dbReference>
<dbReference type="InterPro" id="IPR013783">
    <property type="entry name" value="Ig-like_fold"/>
</dbReference>
<feature type="region of interest" description="Disordered" evidence="1">
    <location>
        <begin position="173"/>
        <end position="198"/>
    </location>
</feature>
<feature type="compositionally biased region" description="Acidic residues" evidence="1">
    <location>
        <begin position="359"/>
        <end position="374"/>
    </location>
</feature>
<feature type="region of interest" description="Disordered" evidence="1">
    <location>
        <begin position="213"/>
        <end position="451"/>
    </location>
</feature>
<reference evidence="2 3" key="1">
    <citation type="submission" date="2016-01" db="EMBL/GenBank/DDBJ databases">
        <title>Genome sequence of the yeast Holleya sinecauda.</title>
        <authorList>
            <person name="Dietrich F.S."/>
        </authorList>
    </citation>
    <scope>NUCLEOTIDE SEQUENCE [LARGE SCALE GENOMIC DNA]</scope>
    <source>
        <strain evidence="2 3">ATCC 58844</strain>
    </source>
</reference>
<gene>
    <name evidence="2" type="ORF">AW171_hschr42535</name>
</gene>
<feature type="compositionally biased region" description="Basic and acidic residues" evidence="1">
    <location>
        <begin position="213"/>
        <end position="237"/>
    </location>
</feature>
<dbReference type="OrthoDB" id="5873279at2759"/>
<dbReference type="Proteomes" id="UP000243052">
    <property type="component" value="Chromosome iv"/>
</dbReference>
<sequence>MSELELLIEDTEVNFNHNDHIVITGDFDDWQHEKYTLKYDDFTRAYRVQLPYNGEEDLVFKFVVNGTQWLTVDCFDSITDAGGFVNNRIFCKDWLKQVKEGPKDVDNNKGMDVISAAETIESFGRSEKSGVSSRLVPEPLYSHEEAYDSSASVDEGFKGSPLEIEGAKYLVDEQKDERSEIHEDAVEDNHRERPEAITDREIQTVLKVVEEAEVSEKVKVTEIAEQDREDEEHKEREEQEDPEEPGEVEEWEESDKQEEQEEQEDPEVSVEVRELEEAEETEEAEDFEDANEAAYANKKEYVDELEEANEEEYADELEYANEVEDANEEEYADDLGYAHELEDANEEEYADYLEYAHELEDEDELEDSDELEEVENPKKLEEFEDTNETEKVNVADVESVETEDIEGVESVEAQNIEDIEDAEAVVDAESSEGSVDIEESEDAEDAEDAQGVKVEEVQYAEEVEEVEIEDVEDIEEAKKIEKIKQINEACASAVIPEVISSKLTEENLKGAETEEETEEETGEELVDCEDSYQYGYSYTYCFSEADCDASRISSESRISGDSAADNVSNDSSHSKICDLSREVLPVQQKQACVQVESIPAKPSLSLPGDYIHVDEASELSSTEGVELAQSVGSEVSDQELFHRDREEQKPKSQGIFSVIKLFKTYWKG</sequence>
<feature type="compositionally biased region" description="Acidic residues" evidence="1">
    <location>
        <begin position="513"/>
        <end position="528"/>
    </location>
</feature>
<accession>A0A0X8HSK7</accession>
<evidence type="ECO:0000313" key="2">
    <source>
        <dbReference type="EMBL" id="AMD20633.1"/>
    </source>
</evidence>
<feature type="region of interest" description="Disordered" evidence="1">
    <location>
        <begin position="506"/>
        <end position="528"/>
    </location>
</feature>
<evidence type="ECO:0000313" key="3">
    <source>
        <dbReference type="Proteomes" id="UP000243052"/>
    </source>
</evidence>
<dbReference type="SUPFAM" id="SSF81296">
    <property type="entry name" value="E set domains"/>
    <property type="match status" value="1"/>
</dbReference>
<protein>
    <submittedName>
        <fullName evidence="2">HDL111Cp</fullName>
    </submittedName>
</protein>
<dbReference type="CDD" id="cd02859">
    <property type="entry name" value="E_set_AMPKbeta_like_N"/>
    <property type="match status" value="1"/>
</dbReference>
<feature type="compositionally biased region" description="Low complexity" evidence="1">
    <location>
        <begin position="559"/>
        <end position="571"/>
    </location>
</feature>
<dbReference type="GeneID" id="28723888"/>
<dbReference type="AlphaFoldDB" id="A0A0X8HSK7"/>
<feature type="region of interest" description="Disordered" evidence="1">
    <location>
        <begin position="552"/>
        <end position="571"/>
    </location>
</feature>
<proteinExistence type="predicted"/>
<keyword evidence="3" id="KW-1185">Reference proteome</keyword>
<dbReference type="EMBL" id="CP014244">
    <property type="protein sequence ID" value="AMD20633.1"/>
    <property type="molecule type" value="Genomic_DNA"/>
</dbReference>